<organism evidence="5 6">
    <name type="scientific">Lentinula lateritia</name>
    <dbReference type="NCBI Taxonomy" id="40482"/>
    <lineage>
        <taxon>Eukaryota</taxon>
        <taxon>Fungi</taxon>
        <taxon>Dikarya</taxon>
        <taxon>Basidiomycota</taxon>
        <taxon>Agaricomycotina</taxon>
        <taxon>Agaricomycetes</taxon>
        <taxon>Agaricomycetidae</taxon>
        <taxon>Agaricales</taxon>
        <taxon>Marasmiineae</taxon>
        <taxon>Omphalotaceae</taxon>
        <taxon>Lentinula</taxon>
    </lineage>
</organism>
<dbReference type="AlphaFoldDB" id="A0A9W9A9U5"/>
<dbReference type="SUPFAM" id="SSF56204">
    <property type="entry name" value="Hect, E3 ligase catalytic domain"/>
    <property type="match status" value="1"/>
</dbReference>
<dbReference type="Gene3D" id="3.30.2160.10">
    <property type="entry name" value="Hect, E3 ligase catalytic domain"/>
    <property type="match status" value="1"/>
</dbReference>
<evidence type="ECO:0000256" key="1">
    <source>
        <dbReference type="ARBA" id="ARBA00022679"/>
    </source>
</evidence>
<gene>
    <name evidence="5" type="ORF">C8J55DRAFT_561388</name>
</gene>
<sequence>MANDGGQKRTYILRGQAMVPLTIATLKLAEKLASIEETVTVEDPALHFTLLGYDIELKPSGKDIAVTTTNVQEYIQLILEAILGSRSALESNAFRDGYSKVFPIGSVRYDDKRNDPWRIIQTFILI</sequence>
<reference evidence="5" key="1">
    <citation type="submission" date="2022-08" db="EMBL/GenBank/DDBJ databases">
        <authorList>
            <consortium name="DOE Joint Genome Institute"/>
            <person name="Min B."/>
            <person name="Riley R."/>
            <person name="Sierra-Patev S."/>
            <person name="Naranjo-Ortiz M."/>
            <person name="Looney B."/>
            <person name="Konkel Z."/>
            <person name="Slot J.C."/>
            <person name="Sakamoto Y."/>
            <person name="Steenwyk J.L."/>
            <person name="Rokas A."/>
            <person name="Carro J."/>
            <person name="Camarero S."/>
            <person name="Ferreira P."/>
            <person name="Molpeceres G."/>
            <person name="Ruiz-Duenas F.J."/>
            <person name="Serrano A."/>
            <person name="Henrissat B."/>
            <person name="Drula E."/>
            <person name="Hughes K.W."/>
            <person name="Mata J.L."/>
            <person name="Ishikawa N.K."/>
            <person name="Vargas-Isla R."/>
            <person name="Ushijima S."/>
            <person name="Smith C.A."/>
            <person name="Ahrendt S."/>
            <person name="Andreopoulos W."/>
            <person name="He G."/>
            <person name="Labutti K."/>
            <person name="Lipzen A."/>
            <person name="Ng V."/>
            <person name="Sandor L."/>
            <person name="Barry K."/>
            <person name="Martinez A.T."/>
            <person name="Xiao Y."/>
            <person name="Gibbons J.G."/>
            <person name="Terashima K."/>
            <person name="Hibbett D.S."/>
            <person name="Grigoriev I.V."/>
        </authorList>
    </citation>
    <scope>NUCLEOTIDE SEQUENCE</scope>
    <source>
        <strain evidence="5">Sp2 HRB7682 ss15</strain>
    </source>
</reference>
<protein>
    <recommendedName>
        <fullName evidence="4">HECT domain-containing protein</fullName>
    </recommendedName>
</protein>
<dbReference type="EMBL" id="JANVFS010000018">
    <property type="protein sequence ID" value="KAJ4477813.1"/>
    <property type="molecule type" value="Genomic_DNA"/>
</dbReference>
<dbReference type="Proteomes" id="UP001150238">
    <property type="component" value="Unassembled WGS sequence"/>
</dbReference>
<accession>A0A9W9A9U5</accession>
<evidence type="ECO:0000256" key="2">
    <source>
        <dbReference type="ARBA" id="ARBA00022786"/>
    </source>
</evidence>
<dbReference type="GO" id="GO:0043161">
    <property type="term" value="P:proteasome-mediated ubiquitin-dependent protein catabolic process"/>
    <property type="evidence" value="ECO:0007669"/>
    <property type="project" value="TreeGrafter"/>
</dbReference>
<reference evidence="5" key="2">
    <citation type="journal article" date="2023" name="Proc. Natl. Acad. Sci. U.S.A.">
        <title>A global phylogenomic analysis of the shiitake genus Lentinula.</title>
        <authorList>
            <person name="Sierra-Patev S."/>
            <person name="Min B."/>
            <person name="Naranjo-Ortiz M."/>
            <person name="Looney B."/>
            <person name="Konkel Z."/>
            <person name="Slot J.C."/>
            <person name="Sakamoto Y."/>
            <person name="Steenwyk J.L."/>
            <person name="Rokas A."/>
            <person name="Carro J."/>
            <person name="Camarero S."/>
            <person name="Ferreira P."/>
            <person name="Molpeceres G."/>
            <person name="Ruiz-Duenas F.J."/>
            <person name="Serrano A."/>
            <person name="Henrissat B."/>
            <person name="Drula E."/>
            <person name="Hughes K.W."/>
            <person name="Mata J.L."/>
            <person name="Ishikawa N.K."/>
            <person name="Vargas-Isla R."/>
            <person name="Ushijima S."/>
            <person name="Smith C.A."/>
            <person name="Donoghue J."/>
            <person name="Ahrendt S."/>
            <person name="Andreopoulos W."/>
            <person name="He G."/>
            <person name="LaButti K."/>
            <person name="Lipzen A."/>
            <person name="Ng V."/>
            <person name="Riley R."/>
            <person name="Sandor L."/>
            <person name="Barry K."/>
            <person name="Martinez A.T."/>
            <person name="Xiao Y."/>
            <person name="Gibbons J.G."/>
            <person name="Terashima K."/>
            <person name="Grigoriev I.V."/>
            <person name="Hibbett D."/>
        </authorList>
    </citation>
    <scope>NUCLEOTIDE SEQUENCE</scope>
    <source>
        <strain evidence="5">Sp2 HRB7682 ss15</strain>
    </source>
</reference>
<dbReference type="PROSITE" id="PS50237">
    <property type="entry name" value="HECT"/>
    <property type="match status" value="1"/>
</dbReference>
<comment type="caution">
    <text evidence="3">Lacks conserved residue(s) required for the propagation of feature annotation.</text>
</comment>
<dbReference type="InterPro" id="IPR045322">
    <property type="entry name" value="HECTD1/TRIP12-like"/>
</dbReference>
<evidence type="ECO:0000313" key="5">
    <source>
        <dbReference type="EMBL" id="KAJ4477813.1"/>
    </source>
</evidence>
<proteinExistence type="predicted"/>
<dbReference type="PANTHER" id="PTHR45670">
    <property type="entry name" value="E3 UBIQUITIN-PROTEIN LIGASE TRIP12"/>
    <property type="match status" value="1"/>
</dbReference>
<dbReference type="InterPro" id="IPR035983">
    <property type="entry name" value="Hect_E3_ubiquitin_ligase"/>
</dbReference>
<evidence type="ECO:0000313" key="6">
    <source>
        <dbReference type="Proteomes" id="UP001150238"/>
    </source>
</evidence>
<dbReference type="InterPro" id="IPR000569">
    <property type="entry name" value="HECT_dom"/>
</dbReference>
<dbReference type="GO" id="GO:0000209">
    <property type="term" value="P:protein polyubiquitination"/>
    <property type="evidence" value="ECO:0007669"/>
    <property type="project" value="TreeGrafter"/>
</dbReference>
<evidence type="ECO:0000256" key="3">
    <source>
        <dbReference type="PROSITE-ProRule" id="PRU00104"/>
    </source>
</evidence>
<dbReference type="GO" id="GO:0016607">
    <property type="term" value="C:nuclear speck"/>
    <property type="evidence" value="ECO:0007669"/>
    <property type="project" value="TreeGrafter"/>
</dbReference>
<name>A0A9W9A9U5_9AGAR</name>
<dbReference type="PANTHER" id="PTHR45670:SF1">
    <property type="entry name" value="E3 UBIQUITIN-PROTEIN LIGASE HECTD1"/>
    <property type="match status" value="1"/>
</dbReference>
<keyword evidence="1" id="KW-0808">Transferase</keyword>
<comment type="caution">
    <text evidence="5">The sequence shown here is derived from an EMBL/GenBank/DDBJ whole genome shotgun (WGS) entry which is preliminary data.</text>
</comment>
<dbReference type="Pfam" id="PF00632">
    <property type="entry name" value="HECT"/>
    <property type="match status" value="1"/>
</dbReference>
<feature type="domain" description="HECT" evidence="4">
    <location>
        <begin position="56"/>
        <end position="123"/>
    </location>
</feature>
<dbReference type="GO" id="GO:0061630">
    <property type="term" value="F:ubiquitin protein ligase activity"/>
    <property type="evidence" value="ECO:0007669"/>
    <property type="project" value="InterPro"/>
</dbReference>
<evidence type="ECO:0000259" key="4">
    <source>
        <dbReference type="PROSITE" id="PS50237"/>
    </source>
</evidence>
<keyword evidence="2 3" id="KW-0833">Ubl conjugation pathway</keyword>